<reference evidence="2" key="1">
    <citation type="journal article" date="2007" name="Microbiology">
        <title>Comparative analysis of the Corynebacterium glutamicum group and complete genome sequence of strain R.</title>
        <authorList>
            <person name="Yukawa H."/>
            <person name="Omumasaba C.A."/>
            <person name="Nonaka H."/>
            <person name="Kos P."/>
            <person name="Okai N."/>
            <person name="Suzuki N."/>
            <person name="Suda M."/>
            <person name="Tsuge Y."/>
            <person name="Watanabe J."/>
            <person name="Ikeda Y."/>
            <person name="Vertes A.A."/>
            <person name="Inui M."/>
        </authorList>
    </citation>
    <scope>NUCLEOTIDE SEQUENCE</scope>
    <source>
        <strain evidence="2">R</strain>
    </source>
</reference>
<keyword evidence="1" id="KW-1133">Transmembrane helix</keyword>
<feature type="transmembrane region" description="Helical" evidence="1">
    <location>
        <begin position="297"/>
        <end position="317"/>
    </location>
</feature>
<accession>A0AB72VEH7</accession>
<dbReference type="AlphaFoldDB" id="A0AB72VEH7"/>
<protein>
    <recommendedName>
        <fullName evidence="3">DUF3068 domain-containing protein</fullName>
    </recommendedName>
</protein>
<proteinExistence type="predicted"/>
<sequence>MLAGSTEVWNATWVAKTPREAIARSPSSELMNPRWRMGAYDWVDIISTCEFSGKVWAVFMKRSATVLIIAGVLFLIFAFTVPPYVTGQARTIPKDLDLTLVSESPQGFVRTEHIVTAPTSMVDEIATHVDQTVTDVQGQTVAEISDDVVLIGHSRYPVIKPTATISGSPADSSNVVREGLHYFFPANTLRNSYPYYDIVLGEDYPVDYVSRDDNTYTFYQHLRYVPLDDSHTYSVERTLKVDRFSGIIVAKDEAMTFHGPDGDDTVEFTYTADTLKLLQDHAHDIDQQLSWAKGLDFFSKFLGLLLLAIGVFLTGIFKRGQLMSTVNKLRS</sequence>
<name>A0AB72VEH7_CORGB</name>
<dbReference type="Proteomes" id="UP000006698">
    <property type="component" value="Chromosome"/>
</dbReference>
<dbReference type="KEGG" id="cgt:cgR_2746"/>
<dbReference type="EMBL" id="AP009044">
    <property type="protein sequence ID" value="BAF55765.1"/>
    <property type="molecule type" value="Genomic_DNA"/>
</dbReference>
<keyword evidence="1" id="KW-0472">Membrane</keyword>
<gene>
    <name evidence="2" type="ordered locus">cgR_2746</name>
</gene>
<evidence type="ECO:0000256" key="1">
    <source>
        <dbReference type="SAM" id="Phobius"/>
    </source>
</evidence>
<feature type="transmembrane region" description="Helical" evidence="1">
    <location>
        <begin position="64"/>
        <end position="85"/>
    </location>
</feature>
<evidence type="ECO:0000313" key="2">
    <source>
        <dbReference type="EMBL" id="BAF55765.1"/>
    </source>
</evidence>
<evidence type="ECO:0008006" key="3">
    <source>
        <dbReference type="Google" id="ProtNLM"/>
    </source>
</evidence>
<dbReference type="InterPro" id="IPR021424">
    <property type="entry name" value="PorA"/>
</dbReference>
<keyword evidence="1" id="KW-0812">Transmembrane</keyword>
<organism evidence="2">
    <name type="scientific">Corynebacterium glutamicum (strain R)</name>
    <dbReference type="NCBI Taxonomy" id="340322"/>
    <lineage>
        <taxon>Bacteria</taxon>
        <taxon>Bacillati</taxon>
        <taxon>Actinomycetota</taxon>
        <taxon>Actinomycetes</taxon>
        <taxon>Mycobacteriales</taxon>
        <taxon>Corynebacteriaceae</taxon>
        <taxon>Corynebacterium</taxon>
    </lineage>
</organism>
<dbReference type="Pfam" id="PF11271">
    <property type="entry name" value="PorA"/>
    <property type="match status" value="1"/>
</dbReference>